<dbReference type="Proteomes" id="UP000501690">
    <property type="component" value="Linkage Group LG10"/>
</dbReference>
<dbReference type="FunFam" id="3.40.50.880:FF:000015">
    <property type="entry name" value="Protein DJ-1 homolog C"/>
    <property type="match status" value="2"/>
</dbReference>
<organism evidence="4 5">
    <name type="scientific">Vigna unguiculata</name>
    <name type="common">Cowpea</name>
    <dbReference type="NCBI Taxonomy" id="3917"/>
    <lineage>
        <taxon>Eukaryota</taxon>
        <taxon>Viridiplantae</taxon>
        <taxon>Streptophyta</taxon>
        <taxon>Embryophyta</taxon>
        <taxon>Tracheophyta</taxon>
        <taxon>Spermatophyta</taxon>
        <taxon>Magnoliopsida</taxon>
        <taxon>eudicotyledons</taxon>
        <taxon>Gunneridae</taxon>
        <taxon>Pentapetalae</taxon>
        <taxon>rosids</taxon>
        <taxon>fabids</taxon>
        <taxon>Fabales</taxon>
        <taxon>Fabaceae</taxon>
        <taxon>Papilionoideae</taxon>
        <taxon>50 kb inversion clade</taxon>
        <taxon>NPAAA clade</taxon>
        <taxon>indigoferoid/millettioid clade</taxon>
        <taxon>Phaseoleae</taxon>
        <taxon>Vigna</taxon>
    </lineage>
</organism>
<dbReference type="PANTHER" id="PTHR48094:SF12">
    <property type="entry name" value="PARKINSON DISEASE PROTEIN 7 HOMOLOG"/>
    <property type="match status" value="1"/>
</dbReference>
<comment type="similarity">
    <text evidence="1">Belongs to the peptidase C56 family.</text>
</comment>
<reference evidence="4 5" key="1">
    <citation type="submission" date="2019-04" db="EMBL/GenBank/DDBJ databases">
        <title>An improved genome assembly and genetic linkage map for asparagus bean, Vigna unguiculata ssp. sesquipedialis.</title>
        <authorList>
            <person name="Xia Q."/>
            <person name="Zhang R."/>
            <person name="Dong Y."/>
        </authorList>
    </citation>
    <scope>NUCLEOTIDE SEQUENCE [LARGE SCALE GENOMIC DNA]</scope>
    <source>
        <tissue evidence="4">Leaf</tissue>
    </source>
</reference>
<proteinExistence type="inferred from homology"/>
<keyword evidence="5" id="KW-1185">Reference proteome</keyword>
<dbReference type="SUPFAM" id="SSF52317">
    <property type="entry name" value="Class I glutamine amidotransferase-like"/>
    <property type="match status" value="2"/>
</dbReference>
<dbReference type="GO" id="GO:1903189">
    <property type="term" value="P:glyoxal metabolic process"/>
    <property type="evidence" value="ECO:0007669"/>
    <property type="project" value="TreeGrafter"/>
</dbReference>
<accession>A0A4D6NBW1</accession>
<dbReference type="InterPro" id="IPR029062">
    <property type="entry name" value="Class_I_gatase-like"/>
</dbReference>
<evidence type="ECO:0000313" key="5">
    <source>
        <dbReference type="Proteomes" id="UP000501690"/>
    </source>
</evidence>
<dbReference type="NCBIfam" id="TIGR01383">
    <property type="entry name" value="not_thiJ"/>
    <property type="match status" value="2"/>
</dbReference>
<gene>
    <name evidence="4" type="ORF">DEO72_LG10g1264</name>
</gene>
<dbReference type="PANTHER" id="PTHR48094">
    <property type="entry name" value="PROTEIN/NUCLEIC ACID DEGLYCASE DJ-1-RELATED"/>
    <property type="match status" value="1"/>
</dbReference>
<name>A0A4D6NBW1_VIGUN</name>
<feature type="domain" description="DJ-1/PfpI" evidence="3">
    <location>
        <begin position="5"/>
        <end position="171"/>
    </location>
</feature>
<evidence type="ECO:0000256" key="1">
    <source>
        <dbReference type="ARBA" id="ARBA00008542"/>
    </source>
</evidence>
<dbReference type="Gene3D" id="3.40.50.880">
    <property type="match status" value="2"/>
</dbReference>
<keyword evidence="2" id="KW-0677">Repeat</keyword>
<evidence type="ECO:0000256" key="2">
    <source>
        <dbReference type="ARBA" id="ARBA00022737"/>
    </source>
</evidence>
<dbReference type="AlphaFoldDB" id="A0A4D6NBW1"/>
<protein>
    <submittedName>
        <fullName evidence="4">4-methyl-5</fullName>
    </submittedName>
</protein>
<dbReference type="InterPro" id="IPR050325">
    <property type="entry name" value="Prot/Nucl_acid_deglycase"/>
</dbReference>
<feature type="domain" description="DJ-1/PfpI" evidence="3">
    <location>
        <begin position="212"/>
        <end position="373"/>
    </location>
</feature>
<sequence>MATSHKVLVPIADGTEPIEAVIIVDVLRRAGAVVTIASASASLTVLARFDVKIVADAFVSDIVDTSFDLIAIPGGIPGVENLRDCKVLEELVKKHVEEGRLYAAMCAAPAVVLGPWGLVNGLKATCFPALMEKLASYGATTVESRVQVDGKLVTSRAPGTTMEFAVALIEQLMGKAKAEQVAGPLVMRYNHDDEHTFKEFNLVQWTCDNPPKILVPITYGSEEMETVIIIDILRRAKANVVVTAAIREEVTGLHGVNLVADTLIKEAVQLSYDLVVLPGGDNGAASLTNEYYLVKLLEKQRDSNKYYGAICASVTTIFERHGLLKGKKATAYPLKCNMLLDQSAAENRVVVDGNLITSKSPGTGIEFALAIVEKLFGRQLALDIAKALVF</sequence>
<evidence type="ECO:0000259" key="3">
    <source>
        <dbReference type="Pfam" id="PF01965"/>
    </source>
</evidence>
<dbReference type="Pfam" id="PF01965">
    <property type="entry name" value="DJ-1_PfpI"/>
    <property type="match status" value="2"/>
</dbReference>
<dbReference type="CDD" id="cd03135">
    <property type="entry name" value="GATase1_DJ-1"/>
    <property type="match status" value="2"/>
</dbReference>
<dbReference type="EMBL" id="CP039354">
    <property type="protein sequence ID" value="QCE10039.1"/>
    <property type="molecule type" value="Genomic_DNA"/>
</dbReference>
<dbReference type="InterPro" id="IPR002818">
    <property type="entry name" value="DJ-1/PfpI"/>
</dbReference>
<dbReference type="GO" id="GO:0005737">
    <property type="term" value="C:cytoplasm"/>
    <property type="evidence" value="ECO:0007669"/>
    <property type="project" value="TreeGrafter"/>
</dbReference>
<evidence type="ECO:0000313" key="4">
    <source>
        <dbReference type="EMBL" id="QCE10039.1"/>
    </source>
</evidence>
<dbReference type="InterPro" id="IPR006287">
    <property type="entry name" value="DJ-1"/>
</dbReference>